<keyword evidence="2" id="KW-1185">Reference proteome</keyword>
<protein>
    <submittedName>
        <fullName evidence="1">Uncharacterized protein</fullName>
    </submittedName>
</protein>
<reference evidence="1" key="1">
    <citation type="submission" date="2022-04" db="EMBL/GenBank/DDBJ databases">
        <title>Genome of the entomopathogenic fungus Entomophthora muscae.</title>
        <authorList>
            <person name="Elya C."/>
            <person name="Lovett B.R."/>
            <person name="Lee E."/>
            <person name="Macias A.M."/>
            <person name="Hajek A.E."/>
            <person name="De Bivort B.L."/>
            <person name="Kasson M.T."/>
            <person name="De Fine Licht H.H."/>
            <person name="Stajich J.E."/>
        </authorList>
    </citation>
    <scope>NUCLEOTIDE SEQUENCE</scope>
    <source>
        <strain evidence="1">Berkeley</strain>
    </source>
</reference>
<proteinExistence type="predicted"/>
<gene>
    <name evidence="1" type="ORF">DSO57_1013093</name>
</gene>
<comment type="caution">
    <text evidence="1">The sequence shown here is derived from an EMBL/GenBank/DDBJ whole genome shotgun (WGS) entry which is preliminary data.</text>
</comment>
<dbReference type="EMBL" id="QTSX02003598">
    <property type="protein sequence ID" value="KAJ9069984.1"/>
    <property type="molecule type" value="Genomic_DNA"/>
</dbReference>
<sequence>MSSDSSKSDLSEKFSTRRKGVQRRRLVRKESWCSYLFSLPFDVWLGFSESFQVWLISLFDHELQSYLSFFIGIGLNAAAVWSRYRMQKRKYSPSDLIPGELVTLFSEGGFGTEHSFLLLPTILFIFSILNAVFLFTRVREYTLFHADLRRHVDSRGILKSSSLDYVKFTQPEIIDQDEDKGTFRKVLSFVWSWIVSIFFQELPTEQTTSNVLVLSLWNGPMFPLSINIFCIFSPVHVILYGISIPWKEPISLVVLHVIMSVEFIMLTWFFSRLLTDQKILSQELHNEYDQHLVYPQMHELAEMKLREENRIKVLEKARKQLLATREAERLDVSNNNYSAPEEE</sequence>
<evidence type="ECO:0000313" key="2">
    <source>
        <dbReference type="Proteomes" id="UP001165960"/>
    </source>
</evidence>
<evidence type="ECO:0000313" key="1">
    <source>
        <dbReference type="EMBL" id="KAJ9069984.1"/>
    </source>
</evidence>
<dbReference type="Proteomes" id="UP001165960">
    <property type="component" value="Unassembled WGS sequence"/>
</dbReference>
<name>A0ACC2T5P6_9FUNG</name>
<accession>A0ACC2T5P6</accession>
<organism evidence="1 2">
    <name type="scientific">Entomophthora muscae</name>
    <dbReference type="NCBI Taxonomy" id="34485"/>
    <lineage>
        <taxon>Eukaryota</taxon>
        <taxon>Fungi</taxon>
        <taxon>Fungi incertae sedis</taxon>
        <taxon>Zoopagomycota</taxon>
        <taxon>Entomophthoromycotina</taxon>
        <taxon>Entomophthoromycetes</taxon>
        <taxon>Entomophthorales</taxon>
        <taxon>Entomophthoraceae</taxon>
        <taxon>Entomophthora</taxon>
    </lineage>
</organism>